<dbReference type="Proteomes" id="UP000033411">
    <property type="component" value="Unassembled WGS sequence"/>
</dbReference>
<dbReference type="OrthoDB" id="1356145at2"/>
<accession>A0A0F5Q7N8</accession>
<dbReference type="Pfam" id="PF11287">
    <property type="entry name" value="DUF3088"/>
    <property type="match status" value="1"/>
</dbReference>
<organism evidence="1 2">
    <name type="scientific">Devosia epidermidihirudinis</name>
    <dbReference type="NCBI Taxonomy" id="1293439"/>
    <lineage>
        <taxon>Bacteria</taxon>
        <taxon>Pseudomonadati</taxon>
        <taxon>Pseudomonadota</taxon>
        <taxon>Alphaproteobacteria</taxon>
        <taxon>Hyphomicrobiales</taxon>
        <taxon>Devosiaceae</taxon>
        <taxon>Devosia</taxon>
    </lineage>
</organism>
<dbReference type="PATRIC" id="fig|1293439.3.peg.2463"/>
<evidence type="ECO:0000313" key="2">
    <source>
        <dbReference type="Proteomes" id="UP000033411"/>
    </source>
</evidence>
<dbReference type="InterPro" id="IPR021439">
    <property type="entry name" value="DUF3088"/>
</dbReference>
<sequence length="112" mass="12101">MAKDKLFLLTPGFTNPNRDDGPFVCPLSNQVEGLLASFPDLAAKIDVERVAFVRPRAAVIAAVGEENQGLPVLILAGNPPEDAKHHGDTAFIQDTPRILALLAERHGFPKIH</sequence>
<dbReference type="AlphaFoldDB" id="A0A0F5Q7N8"/>
<gene>
    <name evidence="1" type="ORF">WH87_13650</name>
</gene>
<reference evidence="1 2" key="1">
    <citation type="submission" date="2015-03" db="EMBL/GenBank/DDBJ databases">
        <authorList>
            <person name="Lepp D."/>
            <person name="Hassan Y.I."/>
            <person name="Li X.-Z."/>
            <person name="Zhou T."/>
        </authorList>
    </citation>
    <scope>NUCLEOTIDE SEQUENCE [LARGE SCALE GENOMIC DNA]</scope>
    <source>
        <strain evidence="1 2">E84</strain>
    </source>
</reference>
<evidence type="ECO:0000313" key="1">
    <source>
        <dbReference type="EMBL" id="KKC36676.1"/>
    </source>
</evidence>
<dbReference type="EMBL" id="LANJ01000020">
    <property type="protein sequence ID" value="KKC36676.1"/>
    <property type="molecule type" value="Genomic_DNA"/>
</dbReference>
<proteinExistence type="predicted"/>
<comment type="caution">
    <text evidence="1">The sequence shown here is derived from an EMBL/GenBank/DDBJ whole genome shotgun (WGS) entry which is preliminary data.</text>
</comment>
<evidence type="ECO:0008006" key="3">
    <source>
        <dbReference type="Google" id="ProtNLM"/>
    </source>
</evidence>
<dbReference type="RefSeq" id="WP_046138726.1">
    <property type="nucleotide sequence ID" value="NZ_LANJ01000020.1"/>
</dbReference>
<dbReference type="STRING" id="1293439.WH87_13650"/>
<protein>
    <recommendedName>
        <fullName evidence="3">DUF3088 domain-containing protein</fullName>
    </recommendedName>
</protein>
<name>A0A0F5Q7N8_9HYPH</name>
<keyword evidence="2" id="KW-1185">Reference proteome</keyword>